<protein>
    <recommendedName>
        <fullName evidence="2">NADPH--hemoprotein reductase</fullName>
        <ecNumber evidence="2">1.6.2.4</ecNumber>
    </recommendedName>
</protein>
<dbReference type="InterPro" id="IPR017938">
    <property type="entry name" value="Riboflavin_synthase-like_b-brl"/>
</dbReference>
<dbReference type="SUPFAM" id="SSF52218">
    <property type="entry name" value="Flavoproteins"/>
    <property type="match status" value="1"/>
</dbReference>
<dbReference type="InterPro" id="IPR005625">
    <property type="entry name" value="PepSY-ass_TM"/>
</dbReference>
<feature type="transmembrane region" description="Helical" evidence="3">
    <location>
        <begin position="172"/>
        <end position="195"/>
    </location>
</feature>
<dbReference type="Proteomes" id="UP001244787">
    <property type="component" value="Unassembled WGS sequence"/>
</dbReference>
<keyword evidence="7" id="KW-1185">Reference proteome</keyword>
<name>A0ABT8DM40_9FLAO</name>
<dbReference type="PROSITE" id="PS51384">
    <property type="entry name" value="FAD_FR"/>
    <property type="match status" value="1"/>
</dbReference>
<proteinExistence type="predicted"/>
<keyword evidence="1" id="KW-0285">Flavoprotein</keyword>
<dbReference type="InterPro" id="IPR029039">
    <property type="entry name" value="Flavoprotein-like_sf"/>
</dbReference>
<feature type="transmembrane region" description="Helical" evidence="3">
    <location>
        <begin position="130"/>
        <end position="151"/>
    </location>
</feature>
<dbReference type="PANTHER" id="PTHR19384:SF17">
    <property type="entry name" value="NADPH--CYTOCHROME P450 REDUCTASE"/>
    <property type="match status" value="1"/>
</dbReference>
<accession>A0ABT8DM40</accession>
<keyword evidence="3" id="KW-0472">Membrane</keyword>
<evidence type="ECO:0000256" key="1">
    <source>
        <dbReference type="ARBA" id="ARBA00022630"/>
    </source>
</evidence>
<dbReference type="InterPro" id="IPR017927">
    <property type="entry name" value="FAD-bd_FR_type"/>
</dbReference>
<dbReference type="Pfam" id="PF00258">
    <property type="entry name" value="Flavodoxin_1"/>
    <property type="match status" value="1"/>
</dbReference>
<reference evidence="6 7" key="1">
    <citation type="submission" date="2023-06" db="EMBL/GenBank/DDBJ databases">
        <authorList>
            <person name="Ye Y.-Q."/>
            <person name="Du Z.-J."/>
        </authorList>
    </citation>
    <scope>NUCLEOTIDE SEQUENCE [LARGE SCALE GENOMIC DNA]</scope>
    <source>
        <strain evidence="6 7">SDUM287046</strain>
    </source>
</reference>
<dbReference type="PROSITE" id="PS50902">
    <property type="entry name" value="FLAVODOXIN_LIKE"/>
    <property type="match status" value="1"/>
</dbReference>
<feature type="transmembrane region" description="Helical" evidence="3">
    <location>
        <begin position="298"/>
        <end position="319"/>
    </location>
</feature>
<comment type="caution">
    <text evidence="6">The sequence shown here is derived from an EMBL/GenBank/DDBJ whole genome shotgun (WGS) entry which is preliminary data.</text>
</comment>
<dbReference type="PRINTS" id="PR00369">
    <property type="entry name" value="FLAVODOXIN"/>
</dbReference>
<sequence>MTLSIWRYSHLVLAIASSIFLLVASVTGVILAVEPISHQAKGFAVENLDEVTLATAIEGLRKNYDEVFSLQVESSGFVKASVLTEDWETKDIYINPKTGEKIGEVAKRPEIYSFATNLHRSLFLKSIGRFFVGLVSFLLFLIAVTGILLLAKRQGGFKKFFSKVQKEYFEMRYHVVLSRIFFIPIIIVAFTGVYLSAEKFDLLPNAPLEFQENITSEETQLFEDLSQIPFFMETNLSQVRKVDFPFSEDPQDLFNIALNDKDVKLNQQTGAIVSSAEYPFVVLASRLSLVLHTGEGNVVWAIILLAASASIVFFMYSGFVMTLKRRKNTIPTSSITDKDDCEIVILVGSETGTTFDFSRRLYNALVLSGKKVFFTEMNNYASYAKAKQLIVLTATYGEGEPPTNARKFITLFKSVQQPNEIQYSVVGFGSLEYPNYCQFAIEVEADMKSKKGFQAVLPLYKIDNSDFNDFQKWGKKWSDATAIPLQIEPPKRKKKLRQFPFEVIHKTELNLDDTFLLRLKPKRRVKFTSGDLLSVFPHNSHIARQYSIAKMGDEILLSIKKHAFGKGSTYLYELKNGDILNAAIETNSHFHFPKKNNSAVLIANGTGIAPFLGMMDQHKHAAIKLFWGGRTNASATIYEEILNTVDPENSGAATQKCYSREHPNQYVQDLVMAQREIILKNIDNGGVIMICGSLTMQHGVLGVLEKILEQRESLSMEVLMQRNFLKMDCY</sequence>
<evidence type="ECO:0000256" key="2">
    <source>
        <dbReference type="ARBA" id="ARBA00023797"/>
    </source>
</evidence>
<dbReference type="SUPFAM" id="SSF52343">
    <property type="entry name" value="Ferredoxin reductase-like, C-terminal NADP-linked domain"/>
    <property type="match status" value="1"/>
</dbReference>
<dbReference type="PANTHER" id="PTHR19384">
    <property type="entry name" value="NITRIC OXIDE SYNTHASE-RELATED"/>
    <property type="match status" value="1"/>
</dbReference>
<evidence type="ECO:0000256" key="3">
    <source>
        <dbReference type="SAM" id="Phobius"/>
    </source>
</evidence>
<dbReference type="InterPro" id="IPR008254">
    <property type="entry name" value="Flavodoxin/NO_synth"/>
</dbReference>
<feature type="transmembrane region" description="Helical" evidence="3">
    <location>
        <begin position="12"/>
        <end position="33"/>
    </location>
</feature>
<gene>
    <name evidence="6" type="ORF">QRD02_11900</name>
</gene>
<dbReference type="EC" id="1.6.2.4" evidence="2"/>
<evidence type="ECO:0000259" key="5">
    <source>
        <dbReference type="PROSITE" id="PS51384"/>
    </source>
</evidence>
<keyword evidence="3" id="KW-0812">Transmembrane</keyword>
<dbReference type="InterPro" id="IPR001433">
    <property type="entry name" value="OxRdtase_FAD/NAD-bd"/>
</dbReference>
<evidence type="ECO:0000259" key="4">
    <source>
        <dbReference type="PROSITE" id="PS50902"/>
    </source>
</evidence>
<dbReference type="InterPro" id="IPR001094">
    <property type="entry name" value="Flavdoxin-like"/>
</dbReference>
<dbReference type="SUPFAM" id="SSF63380">
    <property type="entry name" value="Riboflavin synthase domain-like"/>
    <property type="match status" value="1"/>
</dbReference>
<dbReference type="Pfam" id="PF03929">
    <property type="entry name" value="PepSY_TM"/>
    <property type="match status" value="1"/>
</dbReference>
<keyword evidence="3" id="KW-1133">Transmembrane helix</keyword>
<feature type="domain" description="Flavodoxin-like" evidence="4">
    <location>
        <begin position="343"/>
        <end position="478"/>
    </location>
</feature>
<dbReference type="Gene3D" id="3.40.50.360">
    <property type="match status" value="1"/>
</dbReference>
<dbReference type="Gene3D" id="3.40.50.80">
    <property type="entry name" value="Nucleotide-binding domain of ferredoxin-NADP reductase (FNR) module"/>
    <property type="match status" value="1"/>
</dbReference>
<dbReference type="InterPro" id="IPR039261">
    <property type="entry name" value="FNR_nucleotide-bd"/>
</dbReference>
<organism evidence="6 7">
    <name type="scientific">Aequorivita aurantiaca</name>
    <dbReference type="NCBI Taxonomy" id="3053356"/>
    <lineage>
        <taxon>Bacteria</taxon>
        <taxon>Pseudomonadati</taxon>
        <taxon>Bacteroidota</taxon>
        <taxon>Flavobacteriia</taxon>
        <taxon>Flavobacteriales</taxon>
        <taxon>Flavobacteriaceae</taxon>
        <taxon>Aequorivita</taxon>
    </lineage>
</organism>
<dbReference type="RefSeq" id="WP_290255178.1">
    <property type="nucleotide sequence ID" value="NZ_JAUGQQ010000009.1"/>
</dbReference>
<evidence type="ECO:0000313" key="7">
    <source>
        <dbReference type="Proteomes" id="UP001244787"/>
    </source>
</evidence>
<dbReference type="Pfam" id="PF00175">
    <property type="entry name" value="NAD_binding_1"/>
    <property type="match status" value="1"/>
</dbReference>
<dbReference type="EMBL" id="JAUGQQ010000009">
    <property type="protein sequence ID" value="MDN3725089.1"/>
    <property type="molecule type" value="Genomic_DNA"/>
</dbReference>
<feature type="domain" description="FAD-binding FR-type" evidence="5">
    <location>
        <begin position="496"/>
        <end position="593"/>
    </location>
</feature>
<dbReference type="Gene3D" id="2.40.30.10">
    <property type="entry name" value="Translation factors"/>
    <property type="match status" value="1"/>
</dbReference>
<evidence type="ECO:0000313" key="6">
    <source>
        <dbReference type="EMBL" id="MDN3725089.1"/>
    </source>
</evidence>